<name>A0A1G2HS47_9BACT</name>
<sequence>MTILALTHAGRFNFANAFHTKGGLEDLHKLKEIVLSFLSGKEEKIKSLATGVGKKYEEILELFLDSNIFIPEKIVLCPYLGGAESTIKGGTIISPSGNEYANYLGLSDTASWDPWAFLKENFCGNEDDIAILCTGKQFLRALGKEKYFKVASMYELLTDVKSISWKAKAGKLLKKPIIG</sequence>
<organism evidence="1 2">
    <name type="scientific">Candidatus Staskawiczbacteria bacterium RIFCSPHIGHO2_01_FULL_39_25</name>
    <dbReference type="NCBI Taxonomy" id="1802202"/>
    <lineage>
        <taxon>Bacteria</taxon>
        <taxon>Candidatus Staskawicziibacteriota</taxon>
    </lineage>
</organism>
<accession>A0A1G2HS47</accession>
<dbReference type="AlphaFoldDB" id="A0A1G2HS47"/>
<evidence type="ECO:0000313" key="2">
    <source>
        <dbReference type="Proteomes" id="UP000176855"/>
    </source>
</evidence>
<protein>
    <submittedName>
        <fullName evidence="1">Uncharacterized protein</fullName>
    </submittedName>
</protein>
<dbReference type="Proteomes" id="UP000176855">
    <property type="component" value="Unassembled WGS sequence"/>
</dbReference>
<reference evidence="1 2" key="1">
    <citation type="journal article" date="2016" name="Nat. Commun.">
        <title>Thousands of microbial genomes shed light on interconnected biogeochemical processes in an aquifer system.</title>
        <authorList>
            <person name="Anantharaman K."/>
            <person name="Brown C.T."/>
            <person name="Hug L.A."/>
            <person name="Sharon I."/>
            <person name="Castelle C.J."/>
            <person name="Probst A.J."/>
            <person name="Thomas B.C."/>
            <person name="Singh A."/>
            <person name="Wilkins M.J."/>
            <person name="Karaoz U."/>
            <person name="Brodie E.L."/>
            <person name="Williams K.H."/>
            <person name="Hubbard S.S."/>
            <person name="Banfield J.F."/>
        </authorList>
    </citation>
    <scope>NUCLEOTIDE SEQUENCE [LARGE SCALE GENOMIC DNA]</scope>
</reference>
<comment type="caution">
    <text evidence="1">The sequence shown here is derived from an EMBL/GenBank/DDBJ whole genome shotgun (WGS) entry which is preliminary data.</text>
</comment>
<proteinExistence type="predicted"/>
<gene>
    <name evidence="1" type="ORF">A2730_02015</name>
</gene>
<evidence type="ECO:0000313" key="1">
    <source>
        <dbReference type="EMBL" id="OGZ64718.1"/>
    </source>
</evidence>
<dbReference type="EMBL" id="MHOO01000003">
    <property type="protein sequence ID" value="OGZ64718.1"/>
    <property type="molecule type" value="Genomic_DNA"/>
</dbReference>